<proteinExistence type="predicted"/>
<gene>
    <name evidence="2" type="ORF">ACFO8M_23610</name>
</gene>
<dbReference type="EMBL" id="JBHRWO010000021">
    <property type="protein sequence ID" value="MFC3495481.1"/>
    <property type="molecule type" value="Genomic_DNA"/>
</dbReference>
<accession>A0ABV7Q533</accession>
<feature type="transmembrane region" description="Helical" evidence="1">
    <location>
        <begin position="122"/>
        <end position="139"/>
    </location>
</feature>
<feature type="transmembrane region" description="Helical" evidence="1">
    <location>
        <begin position="32"/>
        <end position="51"/>
    </location>
</feature>
<evidence type="ECO:0000256" key="1">
    <source>
        <dbReference type="SAM" id="Phobius"/>
    </source>
</evidence>
<evidence type="ECO:0000313" key="3">
    <source>
        <dbReference type="Proteomes" id="UP001595712"/>
    </source>
</evidence>
<keyword evidence="3" id="KW-1185">Reference proteome</keyword>
<keyword evidence="1" id="KW-1133">Transmembrane helix</keyword>
<protein>
    <recommendedName>
        <fullName evidence="4">Transmembrane protein</fullName>
    </recommendedName>
</protein>
<comment type="caution">
    <text evidence="2">The sequence shown here is derived from an EMBL/GenBank/DDBJ whole genome shotgun (WGS) entry which is preliminary data.</text>
</comment>
<keyword evidence="1" id="KW-0812">Transmembrane</keyword>
<reference evidence="3" key="1">
    <citation type="journal article" date="2019" name="Int. J. Syst. Evol. Microbiol.">
        <title>The Global Catalogue of Microorganisms (GCM) 10K type strain sequencing project: providing services to taxonomists for standard genome sequencing and annotation.</title>
        <authorList>
            <consortium name="The Broad Institute Genomics Platform"/>
            <consortium name="The Broad Institute Genome Sequencing Center for Infectious Disease"/>
            <person name="Wu L."/>
            <person name="Ma J."/>
        </authorList>
    </citation>
    <scope>NUCLEOTIDE SEQUENCE [LARGE SCALE GENOMIC DNA]</scope>
    <source>
        <strain evidence="3">CGMCC 4.7396</strain>
    </source>
</reference>
<sequence length="154" mass="16723">MESQLTPEEAQAALATVEQSRSDIADRLYTPWWYHPALGLLVGGLITVAFADPPFAVVIGVLIAYGAGMAALVTAYRRKSGVWLNGTEGGPKSRRSIYRFFGIMLVVIIIGAAFAMGMEIRWTAPVTGLVVAVALAVWGRHYDKVLRAELRETS</sequence>
<organism evidence="2 3">
    <name type="scientific">Glycomyces rhizosphaerae</name>
    <dbReference type="NCBI Taxonomy" id="2054422"/>
    <lineage>
        <taxon>Bacteria</taxon>
        <taxon>Bacillati</taxon>
        <taxon>Actinomycetota</taxon>
        <taxon>Actinomycetes</taxon>
        <taxon>Glycomycetales</taxon>
        <taxon>Glycomycetaceae</taxon>
        <taxon>Glycomyces</taxon>
    </lineage>
</organism>
<dbReference type="Proteomes" id="UP001595712">
    <property type="component" value="Unassembled WGS sequence"/>
</dbReference>
<evidence type="ECO:0000313" key="2">
    <source>
        <dbReference type="EMBL" id="MFC3495481.1"/>
    </source>
</evidence>
<feature type="transmembrane region" description="Helical" evidence="1">
    <location>
        <begin position="57"/>
        <end position="76"/>
    </location>
</feature>
<dbReference type="RefSeq" id="WP_387980114.1">
    <property type="nucleotide sequence ID" value="NZ_JBHRWO010000021.1"/>
</dbReference>
<feature type="transmembrane region" description="Helical" evidence="1">
    <location>
        <begin position="97"/>
        <end position="116"/>
    </location>
</feature>
<evidence type="ECO:0008006" key="4">
    <source>
        <dbReference type="Google" id="ProtNLM"/>
    </source>
</evidence>
<name>A0ABV7Q533_9ACTN</name>
<keyword evidence="1" id="KW-0472">Membrane</keyword>